<evidence type="ECO:0000313" key="1">
    <source>
        <dbReference type="EMBL" id="SFJ10776.1"/>
    </source>
</evidence>
<dbReference type="STRING" id="1114924.SAMN05216258_1147"/>
<evidence type="ECO:0000313" key="2">
    <source>
        <dbReference type="Proteomes" id="UP000199377"/>
    </source>
</evidence>
<dbReference type="Proteomes" id="UP000199377">
    <property type="component" value="Unassembled WGS sequence"/>
</dbReference>
<dbReference type="AlphaFoldDB" id="A0A1I3NPT8"/>
<protein>
    <submittedName>
        <fullName evidence="1">Uncharacterized protein</fullName>
    </submittedName>
</protein>
<name>A0A1I3NPT8_9RHOB</name>
<reference evidence="1 2" key="1">
    <citation type="submission" date="2016-10" db="EMBL/GenBank/DDBJ databases">
        <authorList>
            <person name="de Groot N.N."/>
        </authorList>
    </citation>
    <scope>NUCLEOTIDE SEQUENCE [LARGE SCALE GENOMIC DNA]</scope>
    <source>
        <strain evidence="1 2">CGMCC 1.11030</strain>
    </source>
</reference>
<dbReference type="EMBL" id="FOQH01000014">
    <property type="protein sequence ID" value="SFJ10776.1"/>
    <property type="molecule type" value="Genomic_DNA"/>
</dbReference>
<keyword evidence="2" id="KW-1185">Reference proteome</keyword>
<proteinExistence type="predicted"/>
<organism evidence="1 2">
    <name type="scientific">Albimonas pacifica</name>
    <dbReference type="NCBI Taxonomy" id="1114924"/>
    <lineage>
        <taxon>Bacteria</taxon>
        <taxon>Pseudomonadati</taxon>
        <taxon>Pseudomonadota</taxon>
        <taxon>Alphaproteobacteria</taxon>
        <taxon>Rhodobacterales</taxon>
        <taxon>Paracoccaceae</taxon>
        <taxon>Albimonas</taxon>
    </lineage>
</organism>
<gene>
    <name evidence="1" type="ORF">SAMN05216258_1147</name>
</gene>
<accession>A0A1I3NPT8</accession>
<sequence>MNKKVWLEPKVSKLSVREMTKGTGGPPSDVCGGSGAIIDCSIP</sequence>